<reference evidence="1 2" key="1">
    <citation type="submission" date="2016-02" db="EMBL/GenBank/DDBJ databases">
        <authorList>
            <person name="Wen L."/>
            <person name="He K."/>
            <person name="Yang H."/>
        </authorList>
    </citation>
    <scope>NUCLEOTIDE SEQUENCE [LARGE SCALE GENOMIC DNA]</scope>
    <source>
        <strain evidence="1 2">GED7880</strain>
    </source>
</reference>
<accession>A0A137SZD4</accession>
<dbReference type="Proteomes" id="UP000070093">
    <property type="component" value="Unassembled WGS sequence"/>
</dbReference>
<protein>
    <submittedName>
        <fullName evidence="1">Uncharacterized protein</fullName>
    </submittedName>
</protein>
<name>A0A137SZD4_9BACT</name>
<dbReference type="AlphaFoldDB" id="A0A137SZD4"/>
<evidence type="ECO:0000313" key="1">
    <source>
        <dbReference type="EMBL" id="KXO17804.1"/>
    </source>
</evidence>
<comment type="caution">
    <text evidence="1">The sequence shown here is derived from an EMBL/GenBank/DDBJ whole genome shotgun (WGS) entry which is preliminary data.</text>
</comment>
<gene>
    <name evidence="1" type="ORF">HMPREF3202_00780</name>
</gene>
<organism evidence="1 2">
    <name type="scientific">Prevotella bivia</name>
    <dbReference type="NCBI Taxonomy" id="28125"/>
    <lineage>
        <taxon>Bacteria</taxon>
        <taxon>Pseudomonadati</taxon>
        <taxon>Bacteroidota</taxon>
        <taxon>Bacteroidia</taxon>
        <taxon>Bacteroidales</taxon>
        <taxon>Prevotellaceae</taxon>
        <taxon>Prevotella</taxon>
    </lineage>
</organism>
<proteinExistence type="predicted"/>
<sequence>MYFHLYNYYIVSNDSTVQACLIIAECSLSYAKVTIHYYILK</sequence>
<dbReference type="EMBL" id="LTAG01000028">
    <property type="protein sequence ID" value="KXO17804.1"/>
    <property type="molecule type" value="Genomic_DNA"/>
</dbReference>
<evidence type="ECO:0000313" key="2">
    <source>
        <dbReference type="Proteomes" id="UP000070093"/>
    </source>
</evidence>
<dbReference type="STRING" id="28125.HMPREF3202_00780"/>